<evidence type="ECO:0000256" key="7">
    <source>
        <dbReference type="ARBA" id="ARBA00025634"/>
    </source>
</evidence>
<dbReference type="InterPro" id="IPR005801">
    <property type="entry name" value="ADC_synthase"/>
</dbReference>
<dbReference type="PRINTS" id="PR00095">
    <property type="entry name" value="ANTSNTHASEI"/>
</dbReference>
<evidence type="ECO:0000313" key="13">
    <source>
        <dbReference type="Proteomes" id="UP000190435"/>
    </source>
</evidence>
<evidence type="ECO:0000256" key="8">
    <source>
        <dbReference type="ARBA" id="ARBA00047683"/>
    </source>
</evidence>
<evidence type="ECO:0000259" key="9">
    <source>
        <dbReference type="Pfam" id="PF00425"/>
    </source>
</evidence>
<dbReference type="GO" id="GO:0000162">
    <property type="term" value="P:L-tryptophan biosynthetic process"/>
    <property type="evidence" value="ECO:0007669"/>
    <property type="project" value="TreeGrafter"/>
</dbReference>
<dbReference type="STRING" id="34060.B0181_01565"/>
<name>A0A1T0A9S1_9GAMM</name>
<proteinExistence type="predicted"/>
<dbReference type="Proteomes" id="UP000255279">
    <property type="component" value="Unassembled WGS sequence"/>
</dbReference>
<dbReference type="InterPro" id="IPR015890">
    <property type="entry name" value="Chorismate_C"/>
</dbReference>
<feature type="domain" description="Chorismate-utilising enzyme C-terminal" evidence="9">
    <location>
        <begin position="227"/>
        <end position="489"/>
    </location>
</feature>
<evidence type="ECO:0000256" key="6">
    <source>
        <dbReference type="ARBA" id="ARBA00023239"/>
    </source>
</evidence>
<dbReference type="PANTHER" id="PTHR11236:SF48">
    <property type="entry name" value="ISOCHORISMATE SYNTHASE MENF"/>
    <property type="match status" value="1"/>
</dbReference>
<protein>
    <recommendedName>
        <fullName evidence="3">Anthranilate synthase component 1</fullName>
    </recommendedName>
</protein>
<evidence type="ECO:0000313" key="14">
    <source>
        <dbReference type="Proteomes" id="UP000255279"/>
    </source>
</evidence>
<evidence type="ECO:0000313" key="11">
    <source>
        <dbReference type="EMBL" id="OOR92453.1"/>
    </source>
</evidence>
<feature type="domain" description="Anthranilate synthase component I N-terminal" evidence="10">
    <location>
        <begin position="30"/>
        <end position="178"/>
    </location>
</feature>
<evidence type="ECO:0000256" key="5">
    <source>
        <dbReference type="ARBA" id="ARBA00022842"/>
    </source>
</evidence>
<reference evidence="12 14" key="2">
    <citation type="submission" date="2018-06" db="EMBL/GenBank/DDBJ databases">
        <authorList>
            <consortium name="Pathogen Informatics"/>
            <person name="Doyle S."/>
        </authorList>
    </citation>
    <scope>NUCLEOTIDE SEQUENCE [LARGE SCALE GENOMIC DNA]</scope>
    <source>
        <strain evidence="12 14">NCTC10293</strain>
    </source>
</reference>
<comment type="cofactor">
    <cofactor evidence="1">
        <name>Mg(2+)</name>
        <dbReference type="ChEBI" id="CHEBI:18420"/>
    </cofactor>
</comment>
<dbReference type="EMBL" id="MUXU01000013">
    <property type="protein sequence ID" value="OOR92453.1"/>
    <property type="molecule type" value="Genomic_DNA"/>
</dbReference>
<dbReference type="Pfam" id="PF04715">
    <property type="entry name" value="Anth_synt_I_N"/>
    <property type="match status" value="1"/>
</dbReference>
<dbReference type="GO" id="GO:0046872">
    <property type="term" value="F:metal ion binding"/>
    <property type="evidence" value="ECO:0007669"/>
    <property type="project" value="UniProtKB-KW"/>
</dbReference>
<dbReference type="RefSeq" id="WP_078275744.1">
    <property type="nucleotide sequence ID" value="NZ_CAACXO010000069.1"/>
</dbReference>
<comment type="catalytic activity">
    <reaction evidence="8">
        <text>chorismate + L-glutamine = anthranilate + pyruvate + L-glutamate + H(+)</text>
        <dbReference type="Rhea" id="RHEA:21732"/>
        <dbReference type="ChEBI" id="CHEBI:15361"/>
        <dbReference type="ChEBI" id="CHEBI:15378"/>
        <dbReference type="ChEBI" id="CHEBI:16567"/>
        <dbReference type="ChEBI" id="CHEBI:29748"/>
        <dbReference type="ChEBI" id="CHEBI:29985"/>
        <dbReference type="ChEBI" id="CHEBI:58359"/>
        <dbReference type="EC" id="4.1.3.27"/>
    </reaction>
</comment>
<dbReference type="AlphaFoldDB" id="A0A1T0A9S1"/>
<dbReference type="InterPro" id="IPR006805">
    <property type="entry name" value="Anth_synth_I_N"/>
</dbReference>
<dbReference type="GO" id="GO:0004049">
    <property type="term" value="F:anthranilate synthase activity"/>
    <property type="evidence" value="ECO:0007669"/>
    <property type="project" value="UniProtKB-EC"/>
</dbReference>
<sequence length="506" mass="55532">MASPLSKDDFLALKSQGYTHIPLIKKRLMDDQTPVSVFANLRKFFPSAYLFESVVGGERWARYSMIGLGDDVVLEYENGELAIKDNRHGHTHITKNAGNPFDTLRDFMADFRVPSAEIMPDLPVFHGGLVGYFGYDLIRVIEPSVGQSDAANPLNLPDMWLTLSTQVVVFDNLEHTLSIVVFADAAQDDGYKKAAKQLMMIENLLSHKPDLSVVARQAPAFVSQTGEQKFCADVDKIKEYILAGDVMQVVPAQRLTADFSGDALAVYRALRYLNPSPYLFLVQGERIDESDFHIIGASPEILSRIEKTADGRKVTVRPLAGTRRRGRDVAEDLALEAELLADQKEIAEHLMLIDLGRNDIGKVCKIGSVKVTDKMFIERYSQVMHIASNVEGEIADDKDALDVFCATFPAGTLSGAPKIRAMQIIDEVEPVRRTVFGGAVGYLGFGGNMDTAIAIRTAVMRDGQIHVQAGAGVVADSVPVAEWDETNKKALAIVKAVEMACRGLDV</sequence>
<evidence type="ECO:0000256" key="4">
    <source>
        <dbReference type="ARBA" id="ARBA00022723"/>
    </source>
</evidence>
<organism evidence="11 13">
    <name type="scientific">Moraxella caviae</name>
    <dbReference type="NCBI Taxonomy" id="34060"/>
    <lineage>
        <taxon>Bacteria</taxon>
        <taxon>Pseudomonadati</taxon>
        <taxon>Pseudomonadota</taxon>
        <taxon>Gammaproteobacteria</taxon>
        <taxon>Moraxellales</taxon>
        <taxon>Moraxellaceae</taxon>
        <taxon>Moraxella</taxon>
    </lineage>
</organism>
<reference evidence="11 13" key="1">
    <citation type="submission" date="2017-02" db="EMBL/GenBank/DDBJ databases">
        <title>Draft genome sequence of Moraxella caviae CCUG 355 type strain.</title>
        <authorList>
            <person name="Engstrom-Jakobsson H."/>
            <person name="Salva-Serra F."/>
            <person name="Thorell K."/>
            <person name="Gonzales-Siles L."/>
            <person name="Karlsson R."/>
            <person name="Boulund F."/>
            <person name="Engstrand L."/>
            <person name="Moore E."/>
        </authorList>
    </citation>
    <scope>NUCLEOTIDE SEQUENCE [LARGE SCALE GENOMIC DNA]</scope>
    <source>
        <strain evidence="11 13">CCUG 355</strain>
    </source>
</reference>
<keyword evidence="5" id="KW-0460">Magnesium</keyword>
<evidence type="ECO:0000313" key="12">
    <source>
        <dbReference type="EMBL" id="STZ13842.1"/>
    </source>
</evidence>
<dbReference type="SUPFAM" id="SSF56322">
    <property type="entry name" value="ADC synthase"/>
    <property type="match status" value="1"/>
</dbReference>
<evidence type="ECO:0000259" key="10">
    <source>
        <dbReference type="Pfam" id="PF04715"/>
    </source>
</evidence>
<dbReference type="Pfam" id="PF00425">
    <property type="entry name" value="Chorismate_bind"/>
    <property type="match status" value="1"/>
</dbReference>
<evidence type="ECO:0000256" key="1">
    <source>
        <dbReference type="ARBA" id="ARBA00001946"/>
    </source>
</evidence>
<evidence type="ECO:0000256" key="3">
    <source>
        <dbReference type="ARBA" id="ARBA00020653"/>
    </source>
</evidence>
<gene>
    <name evidence="12" type="primary">trpE</name>
    <name evidence="11" type="ORF">B0181_01565</name>
    <name evidence="12" type="ORF">NCTC10293_01420</name>
</gene>
<dbReference type="OrthoDB" id="9803598at2"/>
<accession>A0A1T0A9S1</accession>
<dbReference type="InterPro" id="IPR019999">
    <property type="entry name" value="Anth_synth_I-like"/>
</dbReference>
<comment type="subunit">
    <text evidence="2">Heterotetramer consisting of two non-identical subunits: a beta subunit (TrpG) and a large alpha subunit (TrpE).</text>
</comment>
<dbReference type="PANTHER" id="PTHR11236">
    <property type="entry name" value="AMINOBENZOATE/ANTHRANILATE SYNTHASE"/>
    <property type="match status" value="1"/>
</dbReference>
<dbReference type="Gene3D" id="3.60.120.10">
    <property type="entry name" value="Anthranilate synthase"/>
    <property type="match status" value="1"/>
</dbReference>
<evidence type="ECO:0000256" key="2">
    <source>
        <dbReference type="ARBA" id="ARBA00011575"/>
    </source>
</evidence>
<comment type="function">
    <text evidence="7">Part of a heterotetrameric complex that catalyzes the two-step biosynthesis of anthranilate, an intermediate in the biosynthesis of L-tryptophan. In the first step, the glutamine-binding beta subunit (TrpG) of anthranilate synthase (AS) provides the glutamine amidotransferase activity which generates ammonia as a substrate that, along with chorismate, is used in the second step, catalyzed by the large alpha subunit of AS (TrpE) to produce anthranilate. In the absence of TrpG, TrpE can synthesize anthranilate directly from chorismate and high concentrations of ammonia.</text>
</comment>
<dbReference type="Proteomes" id="UP000190435">
    <property type="component" value="Unassembled WGS sequence"/>
</dbReference>
<keyword evidence="13" id="KW-1185">Reference proteome</keyword>
<dbReference type="EMBL" id="UGQE01000004">
    <property type="protein sequence ID" value="STZ13842.1"/>
    <property type="molecule type" value="Genomic_DNA"/>
</dbReference>
<keyword evidence="6 12" id="KW-0456">Lyase</keyword>
<keyword evidence="4" id="KW-0479">Metal-binding</keyword>